<organism evidence="2 3">
    <name type="scientific">Babesia bigemina</name>
    <dbReference type="NCBI Taxonomy" id="5866"/>
    <lineage>
        <taxon>Eukaryota</taxon>
        <taxon>Sar</taxon>
        <taxon>Alveolata</taxon>
        <taxon>Apicomplexa</taxon>
        <taxon>Aconoidasida</taxon>
        <taxon>Piroplasmida</taxon>
        <taxon>Babesiidae</taxon>
        <taxon>Babesia</taxon>
    </lineage>
</organism>
<feature type="region of interest" description="Disordered" evidence="1">
    <location>
        <begin position="325"/>
        <end position="344"/>
    </location>
</feature>
<sequence length="449" mass="51491">MQYKDENHAQMHDVMGAMQYANNGQAYTVQEVGMGPSGDDMPKLYQANPFTPSFPPQKVKKNKATFPASLCCCCCCEEDVSGRGIVPQSNKSIILKPIRRERIVEVMREEVHERIVNVPQVQYVDKFVEVPKPVFKYKMKEVKRPVMVEKIRRVPKIVEEEKIIEVPEIRYVEKEVTVPQIIQKERIVEVPLPVVRERRIPVLRVHRNETYQEVDNINYNEFGTAITSVREGAEAPNNTPIKRKTEGRTNDDKLYVDTKVYNETERPHKSKQMDEVVRSSRPSIAEKPDSPTHRSSRQTHDLAQTQQTKDVKRWLQNVNEVKQMVGNNERESKQPGPGVNASSVGVQEIPFDHLQRMENNGDMKHSITVTEITSGREVHRHSKAHDTYVHDIVIENIGEGAIPGDFHMREEQKDDTVSIYPNIDALSIKSNSSDVNRHQHQVHTEGNAK</sequence>
<accession>A0A061DCM0</accession>
<feature type="compositionally biased region" description="Basic and acidic residues" evidence="1">
    <location>
        <begin position="243"/>
        <end position="292"/>
    </location>
</feature>
<evidence type="ECO:0000313" key="3">
    <source>
        <dbReference type="Proteomes" id="UP000033188"/>
    </source>
</evidence>
<evidence type="ECO:0000313" key="2">
    <source>
        <dbReference type="EMBL" id="CDR95650.1"/>
    </source>
</evidence>
<feature type="region of interest" description="Disordered" evidence="1">
    <location>
        <begin position="430"/>
        <end position="449"/>
    </location>
</feature>
<evidence type="ECO:0000256" key="1">
    <source>
        <dbReference type="SAM" id="MobiDB-lite"/>
    </source>
</evidence>
<dbReference type="Proteomes" id="UP000033188">
    <property type="component" value="Chromosome 2"/>
</dbReference>
<dbReference type="RefSeq" id="XP_012767836.1">
    <property type="nucleotide sequence ID" value="XM_012912382.1"/>
</dbReference>
<name>A0A061DCM0_BABBI</name>
<keyword evidence="3" id="KW-1185">Reference proteome</keyword>
<dbReference type="OrthoDB" id="365974at2759"/>
<feature type="region of interest" description="Disordered" evidence="1">
    <location>
        <begin position="230"/>
        <end position="311"/>
    </location>
</feature>
<dbReference type="EMBL" id="LK391708">
    <property type="protein sequence ID" value="CDR95650.1"/>
    <property type="molecule type" value="Genomic_DNA"/>
</dbReference>
<gene>
    <name evidence="2" type="ORF">BBBOND_0208040</name>
</gene>
<dbReference type="InterPro" id="IPR022086">
    <property type="entry name" value="IMCp"/>
</dbReference>
<proteinExistence type="predicted"/>
<dbReference type="Pfam" id="PF12314">
    <property type="entry name" value="IMCp"/>
    <property type="match status" value="1"/>
</dbReference>
<dbReference type="KEGG" id="bbig:BBBOND_0208040"/>
<dbReference type="AlphaFoldDB" id="A0A061DCM0"/>
<reference evidence="3" key="1">
    <citation type="submission" date="2014-06" db="EMBL/GenBank/DDBJ databases">
        <authorList>
            <person name="Aslett M."/>
            <person name="De Silva N."/>
        </authorList>
    </citation>
    <scope>NUCLEOTIDE SEQUENCE [LARGE SCALE GENOMIC DNA]</scope>
    <source>
        <strain evidence="3">Bond</strain>
    </source>
</reference>
<dbReference type="GeneID" id="24564191"/>
<dbReference type="VEuPathDB" id="PiroplasmaDB:BBBOND_0208040"/>
<protein>
    <recommendedName>
        <fullName evidence="4">Membrane skeletal protein</fullName>
    </recommendedName>
</protein>
<evidence type="ECO:0008006" key="4">
    <source>
        <dbReference type="Google" id="ProtNLM"/>
    </source>
</evidence>